<evidence type="ECO:0000256" key="6">
    <source>
        <dbReference type="ARBA" id="ARBA00022989"/>
    </source>
</evidence>
<keyword evidence="5" id="KW-0256">Endoplasmic reticulum</keyword>
<keyword evidence="6" id="KW-1133">Transmembrane helix</keyword>
<evidence type="ECO:0000256" key="3">
    <source>
        <dbReference type="ARBA" id="ARBA00022448"/>
    </source>
</evidence>
<dbReference type="PANTHER" id="PTHR10778:SF10">
    <property type="entry name" value="SOLUTE CARRIER FAMILY 35 MEMBER B1"/>
    <property type="match status" value="1"/>
</dbReference>
<keyword evidence="4" id="KW-0812">Transmembrane</keyword>
<keyword evidence="9" id="KW-1185">Reference proteome</keyword>
<keyword evidence="7" id="KW-0472">Membrane</keyword>
<comment type="subcellular location">
    <subcellularLocation>
        <location evidence="1">Endoplasmic reticulum membrane</location>
        <topology evidence="1">Multi-pass membrane protein</topology>
    </subcellularLocation>
</comment>
<evidence type="ECO:0000313" key="8">
    <source>
        <dbReference type="EMBL" id="UYV78069.1"/>
    </source>
</evidence>
<proteinExistence type="inferred from homology"/>
<organism evidence="8 9">
    <name type="scientific">Cordylochernes scorpioides</name>
    <dbReference type="NCBI Taxonomy" id="51811"/>
    <lineage>
        <taxon>Eukaryota</taxon>
        <taxon>Metazoa</taxon>
        <taxon>Ecdysozoa</taxon>
        <taxon>Arthropoda</taxon>
        <taxon>Chelicerata</taxon>
        <taxon>Arachnida</taxon>
        <taxon>Pseudoscorpiones</taxon>
        <taxon>Cheliferoidea</taxon>
        <taxon>Chernetidae</taxon>
        <taxon>Cordylochernes</taxon>
    </lineage>
</organism>
<evidence type="ECO:0000256" key="7">
    <source>
        <dbReference type="ARBA" id="ARBA00023136"/>
    </source>
</evidence>
<sequence length="182" mass="20983">MPILLTLIGPETFSMARSLAAPTPLNEIDYSKLIKLLPGYFCPKAKVIVQIYHFNKRNQGTEYLPIKLSENCEFIDLDDRLRDRLVCGLRNEYLEKFPMQELILGSTRTDYGENKERFKYSFVLVFVQCVVNTIFAKIMLHTLLKQGVDHTRHMYYASAAFSYLGAMVSSNMALQHVNFPTQ</sequence>
<evidence type="ECO:0000313" key="9">
    <source>
        <dbReference type="Proteomes" id="UP001235939"/>
    </source>
</evidence>
<evidence type="ECO:0000256" key="1">
    <source>
        <dbReference type="ARBA" id="ARBA00004477"/>
    </source>
</evidence>
<comment type="similarity">
    <text evidence="2">Belongs to the nucleotide-sugar transporter family. SLC35B subfamily.</text>
</comment>
<keyword evidence="3" id="KW-0813">Transport</keyword>
<dbReference type="EMBL" id="CP092878">
    <property type="protein sequence ID" value="UYV78069.1"/>
    <property type="molecule type" value="Genomic_DNA"/>
</dbReference>
<accession>A0ABY6LB39</accession>
<dbReference type="PANTHER" id="PTHR10778">
    <property type="entry name" value="SOLUTE CARRIER FAMILY 35 MEMBER B"/>
    <property type="match status" value="1"/>
</dbReference>
<reference evidence="8 9" key="1">
    <citation type="submission" date="2022-01" db="EMBL/GenBank/DDBJ databases">
        <title>A chromosomal length assembly of Cordylochernes scorpioides.</title>
        <authorList>
            <person name="Zeh D."/>
            <person name="Zeh J."/>
        </authorList>
    </citation>
    <scope>NUCLEOTIDE SEQUENCE [LARGE SCALE GENOMIC DNA]</scope>
    <source>
        <strain evidence="8">IN4F17</strain>
        <tissue evidence="8">Whole Body</tissue>
    </source>
</reference>
<name>A0ABY6LB39_9ARAC</name>
<evidence type="ECO:0000256" key="4">
    <source>
        <dbReference type="ARBA" id="ARBA00022692"/>
    </source>
</evidence>
<dbReference type="Proteomes" id="UP001235939">
    <property type="component" value="Chromosome 16"/>
</dbReference>
<protein>
    <submittedName>
        <fullName evidence="8">SLC35B1</fullName>
    </submittedName>
</protein>
<dbReference type="InterPro" id="IPR013657">
    <property type="entry name" value="SCL35B1-4/HUT1"/>
</dbReference>
<feature type="non-terminal residue" evidence="8">
    <location>
        <position position="1"/>
    </location>
</feature>
<evidence type="ECO:0000256" key="5">
    <source>
        <dbReference type="ARBA" id="ARBA00022824"/>
    </source>
</evidence>
<gene>
    <name evidence="8" type="ORF">LAZ67_16000001</name>
</gene>
<evidence type="ECO:0000256" key="2">
    <source>
        <dbReference type="ARBA" id="ARBA00010694"/>
    </source>
</evidence>